<proteinExistence type="predicted"/>
<dbReference type="RefSeq" id="XP_033579384.1">
    <property type="nucleotide sequence ID" value="XM_033713850.1"/>
</dbReference>
<gene>
    <name evidence="1 3" type="ORF">BDZ99DRAFT_266329</name>
</gene>
<accession>A0A6A6YUI6</accession>
<protein>
    <submittedName>
        <fullName evidence="1 3">Uncharacterized protein</fullName>
    </submittedName>
</protein>
<evidence type="ECO:0000313" key="3">
    <source>
        <dbReference type="RefSeq" id="XP_033579384.1"/>
    </source>
</evidence>
<organism evidence="1">
    <name type="scientific">Mytilinidion resinicola</name>
    <dbReference type="NCBI Taxonomy" id="574789"/>
    <lineage>
        <taxon>Eukaryota</taxon>
        <taxon>Fungi</taxon>
        <taxon>Dikarya</taxon>
        <taxon>Ascomycota</taxon>
        <taxon>Pezizomycotina</taxon>
        <taxon>Dothideomycetes</taxon>
        <taxon>Pleosporomycetidae</taxon>
        <taxon>Mytilinidiales</taxon>
        <taxon>Mytilinidiaceae</taxon>
        <taxon>Mytilinidion</taxon>
    </lineage>
</organism>
<dbReference type="GeneID" id="54454743"/>
<dbReference type="AlphaFoldDB" id="A0A6A6YUI6"/>
<keyword evidence="2" id="KW-1185">Reference proteome</keyword>
<dbReference type="PROSITE" id="PS51257">
    <property type="entry name" value="PROKAR_LIPOPROTEIN"/>
    <property type="match status" value="1"/>
</dbReference>
<dbReference type="EMBL" id="MU003697">
    <property type="protein sequence ID" value="KAF2812420.1"/>
    <property type="molecule type" value="Genomic_DNA"/>
</dbReference>
<name>A0A6A6YUI6_9PEZI</name>
<reference evidence="3" key="2">
    <citation type="submission" date="2020-04" db="EMBL/GenBank/DDBJ databases">
        <authorList>
            <consortium name="NCBI Genome Project"/>
        </authorList>
    </citation>
    <scope>NUCLEOTIDE SEQUENCE</scope>
    <source>
        <strain evidence="3">CBS 304.34</strain>
    </source>
</reference>
<dbReference type="Proteomes" id="UP000504636">
    <property type="component" value="Unplaced"/>
</dbReference>
<sequence length="57" mass="6286">MVLSLPKVLEFASGLDLALQALPFQGGWYSLTACDLPWAYIRVSIGNMVTDHTAYLK</sequence>
<evidence type="ECO:0000313" key="1">
    <source>
        <dbReference type="EMBL" id="KAF2812420.1"/>
    </source>
</evidence>
<reference evidence="3" key="3">
    <citation type="submission" date="2025-04" db="UniProtKB">
        <authorList>
            <consortium name="RefSeq"/>
        </authorList>
    </citation>
    <scope>IDENTIFICATION</scope>
    <source>
        <strain evidence="3">CBS 304.34</strain>
    </source>
</reference>
<evidence type="ECO:0000313" key="2">
    <source>
        <dbReference type="Proteomes" id="UP000504636"/>
    </source>
</evidence>
<reference evidence="1 3" key="1">
    <citation type="journal article" date="2020" name="Stud. Mycol.">
        <title>101 Dothideomycetes genomes: a test case for predicting lifestyles and emergence of pathogens.</title>
        <authorList>
            <person name="Haridas S."/>
            <person name="Albert R."/>
            <person name="Binder M."/>
            <person name="Bloem J."/>
            <person name="Labutti K."/>
            <person name="Salamov A."/>
            <person name="Andreopoulos B."/>
            <person name="Baker S."/>
            <person name="Barry K."/>
            <person name="Bills G."/>
            <person name="Bluhm B."/>
            <person name="Cannon C."/>
            <person name="Castanera R."/>
            <person name="Culley D."/>
            <person name="Daum C."/>
            <person name="Ezra D."/>
            <person name="Gonzalez J."/>
            <person name="Henrissat B."/>
            <person name="Kuo A."/>
            <person name="Liang C."/>
            <person name="Lipzen A."/>
            <person name="Lutzoni F."/>
            <person name="Magnuson J."/>
            <person name="Mondo S."/>
            <person name="Nolan M."/>
            <person name="Ohm R."/>
            <person name="Pangilinan J."/>
            <person name="Park H.-J."/>
            <person name="Ramirez L."/>
            <person name="Alfaro M."/>
            <person name="Sun H."/>
            <person name="Tritt A."/>
            <person name="Yoshinaga Y."/>
            <person name="Zwiers L.-H."/>
            <person name="Turgeon B."/>
            <person name="Goodwin S."/>
            <person name="Spatafora J."/>
            <person name="Crous P."/>
            <person name="Grigoriev I."/>
        </authorList>
    </citation>
    <scope>NUCLEOTIDE SEQUENCE</scope>
    <source>
        <strain evidence="1 3">CBS 304.34</strain>
    </source>
</reference>